<evidence type="ECO:0000259" key="6">
    <source>
        <dbReference type="PROSITE" id="PS01124"/>
    </source>
</evidence>
<dbReference type="GO" id="GO:0003700">
    <property type="term" value="F:DNA-binding transcription factor activity"/>
    <property type="evidence" value="ECO:0007669"/>
    <property type="project" value="InterPro"/>
</dbReference>
<feature type="domain" description="HTH araC/xylS-type" evidence="6">
    <location>
        <begin position="195"/>
        <end position="293"/>
    </location>
</feature>
<dbReference type="AlphaFoldDB" id="A0A3N1H8K9"/>
<keyword evidence="1" id="KW-0963">Cytoplasm</keyword>
<keyword evidence="5" id="KW-0804">Transcription</keyword>
<evidence type="ECO:0000313" key="8">
    <source>
        <dbReference type="Proteomes" id="UP000268727"/>
    </source>
</evidence>
<dbReference type="InterPro" id="IPR011051">
    <property type="entry name" value="RmlC_Cupin_sf"/>
</dbReference>
<keyword evidence="4" id="KW-0010">Activator</keyword>
<accession>A0A3N1H8K9</accession>
<dbReference type="SUPFAM" id="SSF46689">
    <property type="entry name" value="Homeodomain-like"/>
    <property type="match status" value="2"/>
</dbReference>
<keyword evidence="2" id="KW-0805">Transcription regulation</keyword>
<dbReference type="Pfam" id="PF12833">
    <property type="entry name" value="HTH_18"/>
    <property type="match status" value="1"/>
</dbReference>
<dbReference type="PANTHER" id="PTHR46796">
    <property type="entry name" value="HTH-TYPE TRANSCRIPTIONAL ACTIVATOR RHAS-RELATED"/>
    <property type="match status" value="1"/>
</dbReference>
<reference evidence="7 8" key="1">
    <citation type="submission" date="2018-11" db="EMBL/GenBank/DDBJ databases">
        <title>Sequencing the genomes of 1000 actinobacteria strains.</title>
        <authorList>
            <person name="Klenk H.-P."/>
        </authorList>
    </citation>
    <scope>NUCLEOTIDE SEQUENCE [LARGE SCALE GENOMIC DNA]</scope>
    <source>
        <strain evidence="7 8">DSM 44231</strain>
    </source>
</reference>
<keyword evidence="3 7" id="KW-0238">DNA-binding</keyword>
<evidence type="ECO:0000313" key="7">
    <source>
        <dbReference type="EMBL" id="ROP38808.1"/>
    </source>
</evidence>
<dbReference type="Proteomes" id="UP000268727">
    <property type="component" value="Unassembled WGS sequence"/>
</dbReference>
<dbReference type="SMART" id="SM00342">
    <property type="entry name" value="HTH_ARAC"/>
    <property type="match status" value="1"/>
</dbReference>
<comment type="caution">
    <text evidence="7">The sequence shown here is derived from an EMBL/GenBank/DDBJ whole genome shotgun (WGS) entry which is preliminary data.</text>
</comment>
<dbReference type="EMBL" id="RJKM01000001">
    <property type="protein sequence ID" value="ROP38808.1"/>
    <property type="molecule type" value="Genomic_DNA"/>
</dbReference>
<dbReference type="Pfam" id="PF12852">
    <property type="entry name" value="Cupin_6"/>
    <property type="match status" value="1"/>
</dbReference>
<proteinExistence type="predicted"/>
<dbReference type="SUPFAM" id="SSF51215">
    <property type="entry name" value="Regulatory protein AraC"/>
    <property type="match status" value="1"/>
</dbReference>
<dbReference type="PANTHER" id="PTHR46796:SF13">
    <property type="entry name" value="HTH-TYPE TRANSCRIPTIONAL ACTIVATOR RHAS"/>
    <property type="match status" value="1"/>
</dbReference>
<keyword evidence="8" id="KW-1185">Reference proteome</keyword>
<dbReference type="InterPro" id="IPR037923">
    <property type="entry name" value="HTH-like"/>
</dbReference>
<evidence type="ECO:0000256" key="4">
    <source>
        <dbReference type="ARBA" id="ARBA00023159"/>
    </source>
</evidence>
<dbReference type="Gene3D" id="1.10.10.60">
    <property type="entry name" value="Homeodomain-like"/>
    <property type="match status" value="2"/>
</dbReference>
<gene>
    <name evidence="7" type="ORF">EDD40_4172</name>
</gene>
<sequence length="294" mass="31817">MDVLSDVVAVMRTGRPVVARVAWEAPWAQRFAPVPGASGFQVVLEGTCWLLRDDADPVELRAGDVVFLPDGRGHVLADRPTTPVTGEACDPNAPDFAVDHPAPAHPTTVTLCGAYELRDVHPLLRDLPDTVLVSGPDLRAAVTLLAGELDHPRLGSDALVPALLDTLLVYLLRTWFTGSDRTTGWAAALTDPVTATALRHLHHDPAHPWTVAELAATTGLSRAPFAKRFTALVGRPPLTYLTWWRMTTAARLLRDTDAPLATIARRVGYASEFAFAAAFKRAHGTAPGRFRRAR</sequence>
<dbReference type="InterPro" id="IPR032783">
    <property type="entry name" value="AraC_lig"/>
</dbReference>
<dbReference type="SUPFAM" id="SSF51182">
    <property type="entry name" value="RmlC-like cupins"/>
    <property type="match status" value="1"/>
</dbReference>
<dbReference type="InterPro" id="IPR018060">
    <property type="entry name" value="HTH_AraC"/>
</dbReference>
<dbReference type="RefSeq" id="WP_123744390.1">
    <property type="nucleotide sequence ID" value="NZ_RJKM01000001.1"/>
</dbReference>
<evidence type="ECO:0000256" key="5">
    <source>
        <dbReference type="ARBA" id="ARBA00023163"/>
    </source>
</evidence>
<evidence type="ECO:0000256" key="1">
    <source>
        <dbReference type="ARBA" id="ARBA00022490"/>
    </source>
</evidence>
<protein>
    <submittedName>
        <fullName evidence="7">AraC-like DNA-binding protein</fullName>
    </submittedName>
</protein>
<organism evidence="7 8">
    <name type="scientific">Saccharothrix texasensis</name>
    <dbReference type="NCBI Taxonomy" id="103734"/>
    <lineage>
        <taxon>Bacteria</taxon>
        <taxon>Bacillati</taxon>
        <taxon>Actinomycetota</taxon>
        <taxon>Actinomycetes</taxon>
        <taxon>Pseudonocardiales</taxon>
        <taxon>Pseudonocardiaceae</taxon>
        <taxon>Saccharothrix</taxon>
    </lineage>
</organism>
<name>A0A3N1H8K9_9PSEU</name>
<evidence type="ECO:0000256" key="2">
    <source>
        <dbReference type="ARBA" id="ARBA00023015"/>
    </source>
</evidence>
<dbReference type="InterPro" id="IPR018062">
    <property type="entry name" value="HTH_AraC-typ_CS"/>
</dbReference>
<dbReference type="GO" id="GO:0043565">
    <property type="term" value="F:sequence-specific DNA binding"/>
    <property type="evidence" value="ECO:0007669"/>
    <property type="project" value="InterPro"/>
</dbReference>
<dbReference type="PROSITE" id="PS01124">
    <property type="entry name" value="HTH_ARAC_FAMILY_2"/>
    <property type="match status" value="1"/>
</dbReference>
<dbReference type="InterPro" id="IPR050204">
    <property type="entry name" value="AraC_XylS_family_regulators"/>
</dbReference>
<evidence type="ECO:0000256" key="3">
    <source>
        <dbReference type="ARBA" id="ARBA00023125"/>
    </source>
</evidence>
<dbReference type="PROSITE" id="PS00041">
    <property type="entry name" value="HTH_ARAC_FAMILY_1"/>
    <property type="match status" value="1"/>
</dbReference>
<dbReference type="InterPro" id="IPR009057">
    <property type="entry name" value="Homeodomain-like_sf"/>
</dbReference>
<dbReference type="OrthoDB" id="241790at2"/>